<organism evidence="2 3">
    <name type="scientific">Heterobasidion irregulare (strain TC 32-1)</name>
    <dbReference type="NCBI Taxonomy" id="747525"/>
    <lineage>
        <taxon>Eukaryota</taxon>
        <taxon>Fungi</taxon>
        <taxon>Dikarya</taxon>
        <taxon>Basidiomycota</taxon>
        <taxon>Agaricomycotina</taxon>
        <taxon>Agaricomycetes</taxon>
        <taxon>Russulales</taxon>
        <taxon>Bondarzewiaceae</taxon>
        <taxon>Heterobasidion</taxon>
        <taxon>Heterobasidion annosum species complex</taxon>
    </lineage>
</organism>
<keyword evidence="3" id="KW-1185">Reference proteome</keyword>
<dbReference type="AlphaFoldDB" id="W4JTN6"/>
<reference evidence="2 3" key="1">
    <citation type="journal article" date="2012" name="New Phytol.">
        <title>Insight into trade-off between wood decay and parasitism from the genome of a fungal forest pathogen.</title>
        <authorList>
            <person name="Olson A."/>
            <person name="Aerts A."/>
            <person name="Asiegbu F."/>
            <person name="Belbahri L."/>
            <person name="Bouzid O."/>
            <person name="Broberg A."/>
            <person name="Canback B."/>
            <person name="Coutinho P.M."/>
            <person name="Cullen D."/>
            <person name="Dalman K."/>
            <person name="Deflorio G."/>
            <person name="van Diepen L.T."/>
            <person name="Dunand C."/>
            <person name="Duplessis S."/>
            <person name="Durling M."/>
            <person name="Gonthier P."/>
            <person name="Grimwood J."/>
            <person name="Fossdal C.G."/>
            <person name="Hansson D."/>
            <person name="Henrissat B."/>
            <person name="Hietala A."/>
            <person name="Himmelstrand K."/>
            <person name="Hoffmeister D."/>
            <person name="Hogberg N."/>
            <person name="James T.Y."/>
            <person name="Karlsson M."/>
            <person name="Kohler A."/>
            <person name="Kues U."/>
            <person name="Lee Y.H."/>
            <person name="Lin Y.C."/>
            <person name="Lind M."/>
            <person name="Lindquist E."/>
            <person name="Lombard V."/>
            <person name="Lucas S."/>
            <person name="Lunden K."/>
            <person name="Morin E."/>
            <person name="Murat C."/>
            <person name="Park J."/>
            <person name="Raffaello T."/>
            <person name="Rouze P."/>
            <person name="Salamov A."/>
            <person name="Schmutz J."/>
            <person name="Solheim H."/>
            <person name="Stahlberg J."/>
            <person name="Velez H."/>
            <person name="de Vries R.P."/>
            <person name="Wiebenga A."/>
            <person name="Woodward S."/>
            <person name="Yakovlev I."/>
            <person name="Garbelotto M."/>
            <person name="Martin F."/>
            <person name="Grigoriev I.V."/>
            <person name="Stenlid J."/>
        </authorList>
    </citation>
    <scope>NUCLEOTIDE SEQUENCE [LARGE SCALE GENOMIC DNA]</scope>
    <source>
        <strain evidence="2 3">TC 32-1</strain>
    </source>
</reference>
<evidence type="ECO:0000313" key="2">
    <source>
        <dbReference type="EMBL" id="ETW76470.1"/>
    </source>
</evidence>
<gene>
    <name evidence="2" type="ORF">HETIRDRAFT_118780</name>
</gene>
<evidence type="ECO:0000313" key="3">
    <source>
        <dbReference type="Proteomes" id="UP000030671"/>
    </source>
</evidence>
<dbReference type="InParanoid" id="W4JTN6"/>
<dbReference type="Proteomes" id="UP000030671">
    <property type="component" value="Unassembled WGS sequence"/>
</dbReference>
<proteinExistence type="predicted"/>
<name>W4JTN6_HETIT</name>
<evidence type="ECO:0000256" key="1">
    <source>
        <dbReference type="SAM" id="MobiDB-lite"/>
    </source>
</evidence>
<dbReference type="EMBL" id="KI925464">
    <property type="protein sequence ID" value="ETW76470.1"/>
    <property type="molecule type" value="Genomic_DNA"/>
</dbReference>
<dbReference type="GeneID" id="20666607"/>
<feature type="region of interest" description="Disordered" evidence="1">
    <location>
        <begin position="68"/>
        <end position="88"/>
    </location>
</feature>
<protein>
    <submittedName>
        <fullName evidence="2">Uncharacterized protein</fullName>
    </submittedName>
</protein>
<dbReference type="KEGG" id="hir:HETIRDRAFT_118780"/>
<sequence>MLRTVKGRPAPVMTDIHIKQYRQAAPQPSSEECVPDAREQIQTDRQIGMIGFGPLVYIEVEMSGEAPRNGNGVARGGERWPDVASRVDGGPRIMQRTLDFGAHAVRPTNLHRGGRWSTA</sequence>
<accession>W4JTN6</accession>
<dbReference type="RefSeq" id="XP_009551371.1">
    <property type="nucleotide sequence ID" value="XM_009553076.1"/>
</dbReference>
<dbReference type="HOGENOM" id="CLU_2061791_0_0_1"/>